<dbReference type="EMBL" id="JBHFEH010000010">
    <property type="protein sequence ID" value="KAL2055778.1"/>
    <property type="molecule type" value="Genomic_DNA"/>
</dbReference>
<name>A0ABR4BIN6_9LECA</name>
<comment type="caution">
    <text evidence="1">The sequence shown here is derived from an EMBL/GenBank/DDBJ whole genome shotgun (WGS) entry which is preliminary data.</text>
</comment>
<accession>A0ABR4BIN6</accession>
<dbReference type="Proteomes" id="UP001590951">
    <property type="component" value="Unassembled WGS sequence"/>
</dbReference>
<proteinExistence type="predicted"/>
<evidence type="ECO:0000313" key="2">
    <source>
        <dbReference type="Proteomes" id="UP001590951"/>
    </source>
</evidence>
<gene>
    <name evidence="1" type="ORF">ABVK25_004022</name>
</gene>
<sequence length="86" mass="9435">MENVLPPMAQQGCRAAAGRNFVGSRAFGWTEKFIDGFNNRSVVDLTSASINEYRNLEDTTSYYSAPPLSFKHTVGLAPPPGYTAYL</sequence>
<keyword evidence="2" id="KW-1185">Reference proteome</keyword>
<evidence type="ECO:0000313" key="1">
    <source>
        <dbReference type="EMBL" id="KAL2055778.1"/>
    </source>
</evidence>
<reference evidence="1 2" key="1">
    <citation type="submission" date="2024-09" db="EMBL/GenBank/DDBJ databases">
        <title>Rethinking Asexuality: The Enigmatic Case of Functional Sexual Genes in Lepraria (Stereocaulaceae).</title>
        <authorList>
            <person name="Doellman M."/>
            <person name="Sun Y."/>
            <person name="Barcenas-Pena A."/>
            <person name="Lumbsch H.T."/>
            <person name="Grewe F."/>
        </authorList>
    </citation>
    <scope>NUCLEOTIDE SEQUENCE [LARGE SCALE GENOMIC DNA]</scope>
    <source>
        <strain evidence="1 2">Grewe 0041</strain>
    </source>
</reference>
<organism evidence="1 2">
    <name type="scientific">Lepraria finkii</name>
    <dbReference type="NCBI Taxonomy" id="1340010"/>
    <lineage>
        <taxon>Eukaryota</taxon>
        <taxon>Fungi</taxon>
        <taxon>Dikarya</taxon>
        <taxon>Ascomycota</taxon>
        <taxon>Pezizomycotina</taxon>
        <taxon>Lecanoromycetes</taxon>
        <taxon>OSLEUM clade</taxon>
        <taxon>Lecanoromycetidae</taxon>
        <taxon>Lecanorales</taxon>
        <taxon>Lecanorineae</taxon>
        <taxon>Stereocaulaceae</taxon>
        <taxon>Lepraria</taxon>
    </lineage>
</organism>
<protein>
    <submittedName>
        <fullName evidence="1">Uncharacterized protein</fullName>
    </submittedName>
</protein>